<dbReference type="KEGG" id="dal:Dalk_3743"/>
<proteinExistence type="predicted"/>
<evidence type="ECO:0000313" key="2">
    <source>
        <dbReference type="EMBL" id="ACL04314.1"/>
    </source>
</evidence>
<dbReference type="InterPro" id="IPR008878">
    <property type="entry name" value="Transposase_IS66_Orf2"/>
</dbReference>
<evidence type="ECO:0000313" key="6">
    <source>
        <dbReference type="EMBL" id="ACL05351.1"/>
    </source>
</evidence>
<dbReference type="PANTHER" id="PTHR36455:SF1">
    <property type="entry name" value="BLR8292 PROTEIN"/>
    <property type="match status" value="1"/>
</dbReference>
<evidence type="ECO:0000313" key="12">
    <source>
        <dbReference type="Proteomes" id="UP000000739"/>
    </source>
</evidence>
<dbReference type="EMBL" id="CP001322">
    <property type="protein sequence ID" value="ACL04684.1"/>
    <property type="molecule type" value="Genomic_DNA"/>
</dbReference>
<protein>
    <submittedName>
        <fullName evidence="1">IS66 Orf2 family protein</fullName>
    </submittedName>
</protein>
<name>B8F9A3_DESAL</name>
<keyword evidence="12" id="KW-1185">Reference proteome</keyword>
<dbReference type="EMBL" id="CP001322">
    <property type="protein sequence ID" value="ACL05430.1"/>
    <property type="molecule type" value="Genomic_DNA"/>
</dbReference>
<dbReference type="EMBL" id="CP001322">
    <property type="protein sequence ID" value="ACL05351.1"/>
    <property type="molecule type" value="Genomic_DNA"/>
</dbReference>
<dbReference type="AlphaFoldDB" id="B8F9A3"/>
<evidence type="ECO:0000313" key="11">
    <source>
        <dbReference type="EMBL" id="ACL06911.1"/>
    </source>
</evidence>
<dbReference type="EMBL" id="CP001322">
    <property type="protein sequence ID" value="ACL06191.1"/>
    <property type="molecule type" value="Genomic_DNA"/>
</dbReference>
<dbReference type="HOGENOM" id="CLU_128110_0_1_7"/>
<dbReference type="KEGG" id="dal:Dalk_3663"/>
<reference evidence="1 12" key="2">
    <citation type="journal article" date="2012" name="Environ. Microbiol.">
        <title>The genome sequence of Desulfatibacillum alkenivorans AK-01: a blueprint for anaerobic alkane oxidation.</title>
        <authorList>
            <person name="Callaghan A.V."/>
            <person name="Morris B.E."/>
            <person name="Pereira I.A."/>
            <person name="McInerney M.J."/>
            <person name="Austin R.N."/>
            <person name="Groves J.T."/>
            <person name="Kukor J.J."/>
            <person name="Suflita J.M."/>
            <person name="Young L.Y."/>
            <person name="Zylstra G.J."/>
            <person name="Wawrik B."/>
        </authorList>
    </citation>
    <scope>NUCLEOTIDE SEQUENCE [LARGE SCALE GENOMIC DNA]</scope>
    <source>
        <strain evidence="1 12">AK-01</strain>
    </source>
</reference>
<sequence length="115" mass="13426">MIGPPKIRRVFLAAGATDMRKAINGLSVLVDQNLDLNPLSGDLFVFCNRRRDIIKILYWDENGFALWQKRLEEHKFTWPKDSLDAVKITTRELEWLLAGLDYRLAHQRLSYTHIS</sequence>
<dbReference type="KEGG" id="dal:Dalk_2621"/>
<dbReference type="EMBL" id="CP001322">
    <property type="protein sequence ID" value="ACL06911.1"/>
    <property type="molecule type" value="Genomic_DNA"/>
</dbReference>
<dbReference type="EMBL" id="CP001322">
    <property type="protein sequence ID" value="ACL06193.1"/>
    <property type="molecule type" value="Genomic_DNA"/>
</dbReference>
<dbReference type="Proteomes" id="UP000000739">
    <property type="component" value="Chromosome"/>
</dbReference>
<organism evidence="1 12">
    <name type="scientific">Desulfatibacillum aliphaticivorans</name>
    <dbReference type="NCBI Taxonomy" id="218208"/>
    <lineage>
        <taxon>Bacteria</taxon>
        <taxon>Pseudomonadati</taxon>
        <taxon>Thermodesulfobacteriota</taxon>
        <taxon>Desulfobacteria</taxon>
        <taxon>Desulfobacterales</taxon>
        <taxon>Desulfatibacillaceae</taxon>
        <taxon>Desulfatibacillum</taxon>
    </lineage>
</organism>
<dbReference type="eggNOG" id="COG3436">
    <property type="taxonomic scope" value="Bacteria"/>
</dbReference>
<evidence type="ECO:0000313" key="8">
    <source>
        <dbReference type="EMBL" id="ACL06191.1"/>
    </source>
</evidence>
<dbReference type="NCBIfam" id="NF033819">
    <property type="entry name" value="IS66_TnpB"/>
    <property type="match status" value="1"/>
</dbReference>
<dbReference type="KEGG" id="dal:Dalk_4514"/>
<dbReference type="EMBL" id="CP001322">
    <property type="protein sequence ID" value="ACL06196.1"/>
    <property type="molecule type" value="Genomic_DNA"/>
</dbReference>
<evidence type="ECO:0000313" key="4">
    <source>
        <dbReference type="EMBL" id="ACL04684.1"/>
    </source>
</evidence>
<reference evidence="1" key="1">
    <citation type="submission" date="2008-12" db="EMBL/GenBank/DDBJ databases">
        <title>Complete sequence of Desulfatibacillum alkenivorans AK-01.</title>
        <authorList>
            <consortium name="US DOE Joint Genome Institute"/>
            <person name="Lucas S."/>
            <person name="Copeland A."/>
            <person name="Lapidus A."/>
            <person name="Glavina del Rio T."/>
            <person name="Dalin E."/>
            <person name="Tice H."/>
            <person name="Bruce D."/>
            <person name="Goodwin L."/>
            <person name="Pitluck S."/>
            <person name="Chertkov O."/>
            <person name="Brettin T."/>
            <person name="Detter J.C."/>
            <person name="Han C."/>
            <person name="Larimer F."/>
            <person name="Land M."/>
            <person name="Hauser L."/>
            <person name="Kyrpides N."/>
            <person name="Ovchinnikova G."/>
            <person name="Wawrik B."/>
            <person name="Richardson P."/>
        </authorList>
    </citation>
    <scope>NUCLEOTIDE SEQUENCE [LARGE SCALE GENOMIC DNA]</scope>
    <source>
        <strain evidence="1">AK-01</strain>
    </source>
</reference>
<dbReference type="KEGG" id="dal:Dalk_4517"/>
<dbReference type="RefSeq" id="WP_012610286.1">
    <property type="nucleotide sequence ID" value="NC_011768.1"/>
</dbReference>
<evidence type="ECO:0000313" key="3">
    <source>
        <dbReference type="EMBL" id="ACL04681.1"/>
    </source>
</evidence>
<evidence type="ECO:0000313" key="5">
    <source>
        <dbReference type="EMBL" id="ACL04686.1"/>
    </source>
</evidence>
<gene>
    <name evidence="1" type="ordered locus">Dalk_1146</name>
    <name evidence="2" type="ordered locus">Dalk_2621</name>
    <name evidence="3" type="ordered locus">Dalk_2991</name>
    <name evidence="4" type="ordered locus">Dalk_2994</name>
    <name evidence="5" type="ordered locus">Dalk_2996</name>
    <name evidence="6" type="ordered locus">Dalk_3663</name>
    <name evidence="7" type="ordered locus">Dalk_3743</name>
    <name evidence="8" type="ordered locus">Dalk_4512</name>
    <name evidence="9" type="ordered locus">Dalk_4514</name>
    <name evidence="10" type="ordered locus">Dalk_4517</name>
    <name evidence="11" type="ordered locus">Dalk_5241</name>
</gene>
<dbReference type="EMBL" id="CP001322">
    <property type="protein sequence ID" value="ACL02849.1"/>
    <property type="molecule type" value="Genomic_DNA"/>
</dbReference>
<dbReference type="KEGG" id="dal:Dalk_2991"/>
<accession>B8F9A3</accession>
<evidence type="ECO:0000313" key="10">
    <source>
        <dbReference type="EMBL" id="ACL06196.1"/>
    </source>
</evidence>
<dbReference type="PANTHER" id="PTHR36455">
    <property type="match status" value="1"/>
</dbReference>
<evidence type="ECO:0000313" key="1">
    <source>
        <dbReference type="EMBL" id="ACL02849.1"/>
    </source>
</evidence>
<dbReference type="KEGG" id="dal:Dalk_2996"/>
<dbReference type="KEGG" id="dal:Dalk_5241"/>
<dbReference type="EMBL" id="CP001322">
    <property type="protein sequence ID" value="ACL04314.1"/>
    <property type="molecule type" value="Genomic_DNA"/>
</dbReference>
<dbReference type="EMBL" id="CP001322">
    <property type="protein sequence ID" value="ACL04686.1"/>
    <property type="molecule type" value="Genomic_DNA"/>
</dbReference>
<dbReference type="EMBL" id="CP001322">
    <property type="protein sequence ID" value="ACL04681.1"/>
    <property type="molecule type" value="Genomic_DNA"/>
</dbReference>
<dbReference type="KEGG" id="dal:Dalk_1146"/>
<dbReference type="Pfam" id="PF05717">
    <property type="entry name" value="TnpB_IS66"/>
    <property type="match status" value="1"/>
</dbReference>
<dbReference type="KEGG" id="dal:Dalk_4512"/>
<evidence type="ECO:0000313" key="7">
    <source>
        <dbReference type="EMBL" id="ACL05430.1"/>
    </source>
</evidence>
<evidence type="ECO:0000313" key="9">
    <source>
        <dbReference type="EMBL" id="ACL06193.1"/>
    </source>
</evidence>
<dbReference type="KEGG" id="dal:Dalk_2994"/>